<name>A0A1I6EB27_9FIRM</name>
<evidence type="ECO:0000313" key="2">
    <source>
        <dbReference type="Proteomes" id="UP000199584"/>
    </source>
</evidence>
<gene>
    <name evidence="1" type="ORF">SAMN05660706_1331</name>
</gene>
<accession>A0A1I6EB27</accession>
<protein>
    <recommendedName>
        <fullName evidence="3">Transposase DDE domain group 1</fullName>
    </recommendedName>
</protein>
<reference evidence="2" key="1">
    <citation type="submission" date="2016-10" db="EMBL/GenBank/DDBJ databases">
        <authorList>
            <person name="Varghese N."/>
            <person name="Submissions S."/>
        </authorList>
    </citation>
    <scope>NUCLEOTIDE SEQUENCE [LARGE SCALE GENOMIC DNA]</scope>
    <source>
        <strain evidence="2">DSM 3669</strain>
    </source>
</reference>
<dbReference type="EMBL" id="FOYM01000033">
    <property type="protein sequence ID" value="SFR14698.1"/>
    <property type="molecule type" value="Genomic_DNA"/>
</dbReference>
<sequence length="176" mass="19752">MRFIIEQSNEYLTTHSGLTFVGALIAKTDLKKRLDKSSIPGVYTPNISHGDVVTSYIGLLCQGKSDFDHIEPFREDDFFAISLNVTKVPSSPTLRQRLDMAGKNEQWKQIILEESAKLLSNDPVQITPIFLGANKERQYVPLDIDVSPFDNSGTKKQGVSRTYKGYDGYAPIFAYL</sequence>
<dbReference type="STRING" id="39060.SAMN05660706_1331"/>
<evidence type="ECO:0008006" key="3">
    <source>
        <dbReference type="Google" id="ProtNLM"/>
    </source>
</evidence>
<feature type="non-terminal residue" evidence="1">
    <location>
        <position position="176"/>
    </location>
</feature>
<dbReference type="Proteomes" id="UP000199584">
    <property type="component" value="Unassembled WGS sequence"/>
</dbReference>
<evidence type="ECO:0000313" key="1">
    <source>
        <dbReference type="EMBL" id="SFR14698.1"/>
    </source>
</evidence>
<dbReference type="AlphaFoldDB" id="A0A1I6EB27"/>
<organism evidence="1 2">
    <name type="scientific">Desulfoscipio geothermicus DSM 3669</name>
    <dbReference type="NCBI Taxonomy" id="1121426"/>
    <lineage>
        <taxon>Bacteria</taxon>
        <taxon>Bacillati</taxon>
        <taxon>Bacillota</taxon>
        <taxon>Clostridia</taxon>
        <taxon>Eubacteriales</taxon>
        <taxon>Desulfallaceae</taxon>
        <taxon>Desulfoscipio</taxon>
    </lineage>
</organism>
<proteinExistence type="predicted"/>
<keyword evidence="2" id="KW-1185">Reference proteome</keyword>